<dbReference type="Pfam" id="PF00400">
    <property type="entry name" value="WD40"/>
    <property type="match status" value="4"/>
</dbReference>
<feature type="compositionally biased region" description="Basic and acidic residues" evidence="6">
    <location>
        <begin position="850"/>
        <end position="860"/>
    </location>
</feature>
<feature type="region of interest" description="Disordered" evidence="6">
    <location>
        <begin position="850"/>
        <end position="939"/>
    </location>
</feature>
<organism evidence="8 10">
    <name type="scientific">Rotaria socialis</name>
    <dbReference type="NCBI Taxonomy" id="392032"/>
    <lineage>
        <taxon>Eukaryota</taxon>
        <taxon>Metazoa</taxon>
        <taxon>Spiralia</taxon>
        <taxon>Gnathifera</taxon>
        <taxon>Rotifera</taxon>
        <taxon>Eurotatoria</taxon>
        <taxon>Bdelloidea</taxon>
        <taxon>Philodinida</taxon>
        <taxon>Philodinidae</taxon>
        <taxon>Rotaria</taxon>
    </lineage>
</organism>
<dbReference type="SUPFAM" id="SSF50978">
    <property type="entry name" value="WD40 repeat-like"/>
    <property type="match status" value="1"/>
</dbReference>
<name>A0A818EC54_9BILA</name>
<feature type="repeat" description="WD" evidence="5">
    <location>
        <begin position="551"/>
        <end position="583"/>
    </location>
</feature>
<keyword evidence="1 4" id="KW-0728">SH3 domain</keyword>
<keyword evidence="3" id="KW-0677">Repeat</keyword>
<dbReference type="InterPro" id="IPR019775">
    <property type="entry name" value="WD40_repeat_CS"/>
</dbReference>
<feature type="compositionally biased region" description="Basic and acidic residues" evidence="6">
    <location>
        <begin position="1"/>
        <end position="18"/>
    </location>
</feature>
<feature type="region of interest" description="Disordered" evidence="6">
    <location>
        <begin position="1"/>
        <end position="136"/>
    </location>
</feature>
<evidence type="ECO:0000256" key="3">
    <source>
        <dbReference type="ARBA" id="ARBA00022737"/>
    </source>
</evidence>
<dbReference type="Pfam" id="PF07653">
    <property type="entry name" value="SH3_2"/>
    <property type="match status" value="1"/>
</dbReference>
<dbReference type="PANTHER" id="PTHR44499">
    <property type="entry name" value="JOUBERIN"/>
    <property type="match status" value="1"/>
</dbReference>
<dbReference type="AlphaFoldDB" id="A0A818EC54"/>
<accession>A0A818EC54</accession>
<dbReference type="InterPro" id="IPR036028">
    <property type="entry name" value="SH3-like_dom_sf"/>
</dbReference>
<feature type="compositionally biased region" description="Basic and acidic residues" evidence="6">
    <location>
        <begin position="123"/>
        <end position="136"/>
    </location>
</feature>
<dbReference type="PROSITE" id="PS50002">
    <property type="entry name" value="SH3"/>
    <property type="match status" value="1"/>
</dbReference>
<dbReference type="InterPro" id="IPR001452">
    <property type="entry name" value="SH3_domain"/>
</dbReference>
<dbReference type="InterPro" id="IPR052803">
    <property type="entry name" value="Cilium-Associated_Jouberin"/>
</dbReference>
<reference evidence="8" key="1">
    <citation type="submission" date="2021-02" db="EMBL/GenBank/DDBJ databases">
        <authorList>
            <person name="Nowell W R."/>
        </authorList>
    </citation>
    <scope>NUCLEOTIDE SEQUENCE</scope>
</reference>
<protein>
    <recommendedName>
        <fullName evidence="7">SH3 domain-containing protein</fullName>
    </recommendedName>
</protein>
<keyword evidence="2 5" id="KW-0853">WD repeat</keyword>
<evidence type="ECO:0000256" key="2">
    <source>
        <dbReference type="ARBA" id="ARBA00022574"/>
    </source>
</evidence>
<evidence type="ECO:0000256" key="1">
    <source>
        <dbReference type="ARBA" id="ARBA00022443"/>
    </source>
</evidence>
<evidence type="ECO:0000256" key="4">
    <source>
        <dbReference type="PROSITE-ProRule" id="PRU00192"/>
    </source>
</evidence>
<feature type="repeat" description="WD" evidence="5">
    <location>
        <begin position="506"/>
        <end position="541"/>
    </location>
</feature>
<dbReference type="Proteomes" id="UP000663851">
    <property type="component" value="Unassembled WGS sequence"/>
</dbReference>
<evidence type="ECO:0000313" key="10">
    <source>
        <dbReference type="Proteomes" id="UP000663833"/>
    </source>
</evidence>
<feature type="domain" description="SH3" evidence="7">
    <location>
        <begin position="937"/>
        <end position="998"/>
    </location>
</feature>
<feature type="region of interest" description="Disordered" evidence="6">
    <location>
        <begin position="1003"/>
        <end position="1041"/>
    </location>
</feature>
<dbReference type="InterPro" id="IPR001680">
    <property type="entry name" value="WD40_rpt"/>
</dbReference>
<dbReference type="GO" id="GO:0036064">
    <property type="term" value="C:ciliary basal body"/>
    <property type="evidence" value="ECO:0007669"/>
    <property type="project" value="TreeGrafter"/>
</dbReference>
<feature type="compositionally biased region" description="Basic and acidic residues" evidence="6">
    <location>
        <begin position="781"/>
        <end position="833"/>
    </location>
</feature>
<feature type="repeat" description="WD" evidence="5">
    <location>
        <begin position="463"/>
        <end position="497"/>
    </location>
</feature>
<evidence type="ECO:0000259" key="7">
    <source>
        <dbReference type="PROSITE" id="PS50002"/>
    </source>
</evidence>
<dbReference type="Gene3D" id="2.30.30.40">
    <property type="entry name" value="SH3 Domains"/>
    <property type="match status" value="1"/>
</dbReference>
<dbReference type="SUPFAM" id="SSF50044">
    <property type="entry name" value="SH3-domain"/>
    <property type="match status" value="1"/>
</dbReference>
<evidence type="ECO:0000256" key="6">
    <source>
        <dbReference type="SAM" id="MobiDB-lite"/>
    </source>
</evidence>
<feature type="compositionally biased region" description="Basic and acidic residues" evidence="6">
    <location>
        <begin position="47"/>
        <end position="58"/>
    </location>
</feature>
<dbReference type="Proteomes" id="UP000663833">
    <property type="component" value="Unassembled WGS sequence"/>
</dbReference>
<proteinExistence type="predicted"/>
<evidence type="ECO:0000256" key="5">
    <source>
        <dbReference type="PROSITE-ProRule" id="PRU00221"/>
    </source>
</evidence>
<feature type="compositionally biased region" description="Basic residues" evidence="6">
    <location>
        <begin position="59"/>
        <end position="69"/>
    </location>
</feature>
<dbReference type="PROSITE" id="PS50294">
    <property type="entry name" value="WD_REPEATS_REGION"/>
    <property type="match status" value="3"/>
</dbReference>
<dbReference type="PROSITE" id="PS50082">
    <property type="entry name" value="WD_REPEATS_2"/>
    <property type="match status" value="3"/>
</dbReference>
<feature type="compositionally biased region" description="Basic and acidic residues" evidence="6">
    <location>
        <begin position="98"/>
        <end position="116"/>
    </location>
</feature>
<comment type="caution">
    <text evidence="8">The sequence shown here is derived from an EMBL/GenBank/DDBJ whole genome shotgun (WGS) entry which is preliminary data.</text>
</comment>
<dbReference type="SMART" id="SM00320">
    <property type="entry name" value="WD40"/>
    <property type="match status" value="6"/>
</dbReference>
<dbReference type="PROSITE" id="PS00678">
    <property type="entry name" value="WD_REPEATS_1"/>
    <property type="match status" value="2"/>
</dbReference>
<dbReference type="InterPro" id="IPR036322">
    <property type="entry name" value="WD40_repeat_dom_sf"/>
</dbReference>
<dbReference type="EMBL" id="CAJOBO010000348">
    <property type="protein sequence ID" value="CAF4198507.1"/>
    <property type="molecule type" value="Genomic_DNA"/>
</dbReference>
<dbReference type="SMART" id="SM00326">
    <property type="entry name" value="SH3"/>
    <property type="match status" value="1"/>
</dbReference>
<evidence type="ECO:0000313" key="9">
    <source>
        <dbReference type="EMBL" id="CAF4198507.1"/>
    </source>
</evidence>
<dbReference type="EMBL" id="CAJNYD010002910">
    <property type="protein sequence ID" value="CAF3454520.1"/>
    <property type="molecule type" value="Genomic_DNA"/>
</dbReference>
<gene>
    <name evidence="9" type="ORF">HFQ381_LOCUS7316</name>
    <name evidence="8" type="ORF">LUA448_LOCUS22168</name>
</gene>
<dbReference type="InterPro" id="IPR015943">
    <property type="entry name" value="WD40/YVTN_repeat-like_dom_sf"/>
</dbReference>
<dbReference type="GO" id="GO:0044458">
    <property type="term" value="P:motile cilium assembly"/>
    <property type="evidence" value="ECO:0007669"/>
    <property type="project" value="TreeGrafter"/>
</dbReference>
<feature type="region of interest" description="Disordered" evidence="6">
    <location>
        <begin position="780"/>
        <end position="833"/>
    </location>
</feature>
<sequence>MMNKSDSHDSGVENHSYNERLINNNSTVQARRARRQNRTTSATTSIDETRVEVPETHLRRPGSRQRRKPSPNDSVLPPATTVTVEHEAKPARKKKTFKVREGEDIEMTVKKPNDARRQKRRTQSKEPHSDVETRVDPHKDKILGISVHRTDRLKTDLRLRHPFVRVHLIDVNTRSYVRKLNPNHSVLHYHNINDQTQDFIPSVPTEPYDFTVNRSTIPSWEDMIVIDEDYSYFTTVQQQNVVFFFEVLEYFNNPQNPTDRSNTFPIAWSFLKILGLRNTLNTERMVRLQLWEPIGHYSSGSSVPDFVNWYAHMNRQKYPSTLYVTIKPLDSRGRYHPGIRSVVDGDIEGMRERYNQLTKEIEDSNIVGAKHPMDGQPTDLGSPQMGPLQRVLQKPPRWHKLSSSKCKIPTEQILALNTSERGCSSIRFSHNGYFIACAEVNKLQQNNLISIYEIPHDRRVAIFIGHLQMIYDMDWSRTDRYLASASADSSVKIWNFEETQRKPWRSLAHPSYVYCVRFHPSSEDLIVTAGYDKLIRIWNIDKKHGTIVRTMNDHLGYISSLSFNPNGTQLASVDSIGAIKIWNGLPSETISADSWSLYSNLDFEELKVEKAKNLSFLFDRLFSIEQNIPLNSVTYSPGDHFLLVSARDNLIVLVDVRTRSISRHYVGAFNLQDRIRSSFSSCGSLVFAGSEDGQVYCWNTYEGTLLYSYKHLNYTQPAIDIQFHPLDNILAMCAIGTQHQVYLFQYTHADADIEAKPVARPYSGKGGPMPITKTTSLAISDDEKPTLPFRDRYDSSARQIHPSDTDRSIIKSRVDSSGDESRQRLPSKSDSRNRRLAVVNKILDEMDDVIHSKSRTDRSQDPITEYGGGHIMSRSTERDLSPYQGRRNAPLSGYTSDSGRPPLVSPLRNLTTPDLFEPVSNRTDDDERHAHGKPPPSANQIMIATTNYTAQRPEELSFSRNDKIKILKRESHLLWYAEHVQTGTRGYVSPTRVHINAKETYPQVHKSAMSSTDAHSISDIPRLDNSSRRSAHKSVKFDSSD</sequence>
<dbReference type="PANTHER" id="PTHR44499:SF1">
    <property type="entry name" value="JOUBERIN"/>
    <property type="match status" value="1"/>
</dbReference>
<dbReference type="Gene3D" id="2.130.10.10">
    <property type="entry name" value="YVTN repeat-like/Quinoprotein amine dehydrogenase"/>
    <property type="match status" value="1"/>
</dbReference>
<evidence type="ECO:0000313" key="8">
    <source>
        <dbReference type="EMBL" id="CAF3454520.1"/>
    </source>
</evidence>